<dbReference type="PANTHER" id="PTHR35936">
    <property type="entry name" value="MEMBRANE-BOUND LYTIC MUREIN TRANSGLYCOSYLASE F"/>
    <property type="match status" value="1"/>
</dbReference>
<evidence type="ECO:0000256" key="1">
    <source>
        <dbReference type="ARBA" id="ARBA00010333"/>
    </source>
</evidence>
<evidence type="ECO:0000313" key="7">
    <source>
        <dbReference type="Proteomes" id="UP000018458"/>
    </source>
</evidence>
<dbReference type="Proteomes" id="UP000018458">
    <property type="component" value="Unassembled WGS sequence"/>
</dbReference>
<accession>E8LHB7</accession>
<sequence length="283" mass="31458">MLNYYLIILEPSLSQGIAMQRLLRFFAMGLCAAVISTSSAAEGGTDANNKVWRVGCDAAFAPFTFTDSKGELIGFDVDLIRAMGKSRGVEVSIKSYPFDSIIPTLITDNIDLIISGFTITPERAERVDFSDPYYRCGLTFLTLTENADKYKTLEDLKDAEICVQLGTSGAVFLEKAMPNAKIKRFNSPPETYLELIGKGCAAVLNDRPVNDYFMVTSGRKDIVSRNITTDDSEYYGIAMRKGDKQMVDLVNKALKDVQENGEFERISKKWFGYDVSAELKEGK</sequence>
<feature type="domain" description="Solute-binding protein family 3/N-terminal" evidence="4">
    <location>
        <begin position="51"/>
        <end position="274"/>
    </location>
</feature>
<dbReference type="InterPro" id="IPR001320">
    <property type="entry name" value="Iontro_rcpt_C"/>
</dbReference>
<dbReference type="EMBL" id="AEVO01000004">
    <property type="protein sequence ID" value="EFY08089.1"/>
    <property type="molecule type" value="Genomic_DNA"/>
</dbReference>
<dbReference type="Gene3D" id="3.40.190.10">
    <property type="entry name" value="Periplasmic binding protein-like II"/>
    <property type="match status" value="2"/>
</dbReference>
<dbReference type="GO" id="GO:0015276">
    <property type="term" value="F:ligand-gated monoatomic ion channel activity"/>
    <property type="evidence" value="ECO:0007669"/>
    <property type="project" value="InterPro"/>
</dbReference>
<keyword evidence="7" id="KW-1185">Reference proteome</keyword>
<name>E8LHB7_SUCHY</name>
<dbReference type="SUPFAM" id="SSF53850">
    <property type="entry name" value="Periplasmic binding protein-like II"/>
    <property type="match status" value="1"/>
</dbReference>
<evidence type="ECO:0000256" key="3">
    <source>
        <dbReference type="SAM" id="SignalP"/>
    </source>
</evidence>
<evidence type="ECO:0000259" key="5">
    <source>
        <dbReference type="SMART" id="SM00079"/>
    </source>
</evidence>
<evidence type="ECO:0000259" key="4">
    <source>
        <dbReference type="SMART" id="SM00062"/>
    </source>
</evidence>
<gene>
    <name evidence="6" type="ORF">HMPREF9444_00075</name>
</gene>
<reference evidence="6 7" key="1">
    <citation type="submission" date="2011-01" db="EMBL/GenBank/DDBJ databases">
        <authorList>
            <person name="Weinstock G."/>
            <person name="Sodergren E."/>
            <person name="Clifton S."/>
            <person name="Fulton L."/>
            <person name="Fulton B."/>
            <person name="Courtney L."/>
            <person name="Fronick C."/>
            <person name="Harrison M."/>
            <person name="Strong C."/>
            <person name="Farmer C."/>
            <person name="Delahaunty K."/>
            <person name="Markovic C."/>
            <person name="Hall O."/>
            <person name="Minx P."/>
            <person name="Tomlinson C."/>
            <person name="Mitreva M."/>
            <person name="Hou S."/>
            <person name="Chen J."/>
            <person name="Wollam A."/>
            <person name="Pepin K.H."/>
            <person name="Johnson M."/>
            <person name="Bhonagiri V."/>
            <person name="Zhang X."/>
            <person name="Suruliraj S."/>
            <person name="Warren W."/>
            <person name="Chinwalla A."/>
            <person name="Mardis E.R."/>
            <person name="Wilson R.K."/>
        </authorList>
    </citation>
    <scope>NUCLEOTIDE SEQUENCE [LARGE SCALE GENOMIC DNA]</scope>
    <source>
        <strain evidence="7">DSM 22608 / JCM 16073 / KCTC 15190 / YIT 12066</strain>
    </source>
</reference>
<dbReference type="GO" id="GO:0016020">
    <property type="term" value="C:membrane"/>
    <property type="evidence" value="ECO:0007669"/>
    <property type="project" value="InterPro"/>
</dbReference>
<proteinExistence type="inferred from homology"/>
<dbReference type="InterPro" id="IPR001638">
    <property type="entry name" value="Solute-binding_3/MltF_N"/>
</dbReference>
<comment type="caution">
    <text evidence="6">The sequence shown here is derived from an EMBL/GenBank/DDBJ whole genome shotgun (WGS) entry which is preliminary data.</text>
</comment>
<feature type="domain" description="Ionotropic glutamate receptor C-terminal" evidence="5">
    <location>
        <begin position="51"/>
        <end position="273"/>
    </location>
</feature>
<organism evidence="6 7">
    <name type="scientific">Succinatimonas hippei (strain DSM 22608 / JCM 16073 / KCTC 15190 / YIT 12066)</name>
    <dbReference type="NCBI Taxonomy" id="762983"/>
    <lineage>
        <taxon>Bacteria</taxon>
        <taxon>Pseudomonadati</taxon>
        <taxon>Pseudomonadota</taxon>
        <taxon>Gammaproteobacteria</taxon>
        <taxon>Aeromonadales</taxon>
        <taxon>Succinivibrionaceae</taxon>
        <taxon>Succinatimonas</taxon>
    </lineage>
</organism>
<feature type="chain" id="PRO_5003223991" evidence="3">
    <location>
        <begin position="41"/>
        <end position="283"/>
    </location>
</feature>
<dbReference type="CDD" id="cd13624">
    <property type="entry name" value="PBP2_Arg_Lys_His"/>
    <property type="match status" value="1"/>
</dbReference>
<dbReference type="Pfam" id="PF00497">
    <property type="entry name" value="SBP_bac_3"/>
    <property type="match status" value="1"/>
</dbReference>
<dbReference type="AlphaFoldDB" id="E8LHB7"/>
<dbReference type="eggNOG" id="COG0834">
    <property type="taxonomic scope" value="Bacteria"/>
</dbReference>
<comment type="similarity">
    <text evidence="1">Belongs to the bacterial solute-binding protein 3 family.</text>
</comment>
<evidence type="ECO:0000256" key="2">
    <source>
        <dbReference type="ARBA" id="ARBA00022729"/>
    </source>
</evidence>
<dbReference type="PANTHER" id="PTHR35936:SF17">
    <property type="entry name" value="ARGININE-BINDING EXTRACELLULAR PROTEIN ARTP"/>
    <property type="match status" value="1"/>
</dbReference>
<evidence type="ECO:0000313" key="6">
    <source>
        <dbReference type="EMBL" id="EFY08089.1"/>
    </source>
</evidence>
<feature type="signal peptide" evidence="3">
    <location>
        <begin position="1"/>
        <end position="40"/>
    </location>
</feature>
<dbReference type="SMART" id="SM00062">
    <property type="entry name" value="PBPb"/>
    <property type="match status" value="1"/>
</dbReference>
<dbReference type="OrthoDB" id="7708309at2"/>
<dbReference type="SMART" id="SM00079">
    <property type="entry name" value="PBPe"/>
    <property type="match status" value="1"/>
</dbReference>
<keyword evidence="2 3" id="KW-0732">Signal</keyword>
<dbReference type="STRING" id="762983.HMPREF9444_00075"/>
<protein>
    <submittedName>
        <fullName evidence="6">ABC transporter, substrate-binding protein, family 3</fullName>
    </submittedName>
</protein>
<dbReference type="HOGENOM" id="CLU_019602_18_5_6"/>